<dbReference type="GO" id="GO:0042795">
    <property type="term" value="P:snRNA transcription by RNA polymerase II"/>
    <property type="evidence" value="ECO:0007669"/>
    <property type="project" value="TreeGrafter"/>
</dbReference>
<keyword evidence="3" id="KW-1185">Reference proteome</keyword>
<dbReference type="InterPro" id="IPR019188">
    <property type="entry name" value="SNAPC1"/>
</dbReference>
<proteinExistence type="predicted"/>
<dbReference type="PANTHER" id="PTHR15131:SF3">
    <property type="entry name" value="SNRNA-ACTIVATING PROTEIN COMPLEX SUBUNIT 1"/>
    <property type="match status" value="1"/>
</dbReference>
<dbReference type="EMBL" id="JAUUTY010000005">
    <property type="protein sequence ID" value="KAK1626279.1"/>
    <property type="molecule type" value="Genomic_DNA"/>
</dbReference>
<dbReference type="GO" id="GO:0043565">
    <property type="term" value="F:sequence-specific DNA binding"/>
    <property type="evidence" value="ECO:0007669"/>
    <property type="project" value="TreeGrafter"/>
</dbReference>
<dbReference type="AlphaFoldDB" id="A0AAD8RJJ4"/>
<dbReference type="PANTHER" id="PTHR15131">
    <property type="entry name" value="SMALL NUCLEAR RNA ACTIVATING COMPLEX, POLYPEPTIDE 1"/>
    <property type="match status" value="1"/>
</dbReference>
<evidence type="ECO:0000313" key="3">
    <source>
        <dbReference type="Proteomes" id="UP001231189"/>
    </source>
</evidence>
<accession>A0AAD8RJJ4</accession>
<comment type="caution">
    <text evidence="2">The sequence shown here is derived from an EMBL/GenBank/DDBJ whole genome shotgun (WGS) entry which is preliminary data.</text>
</comment>
<feature type="compositionally biased region" description="Acidic residues" evidence="1">
    <location>
        <begin position="362"/>
        <end position="378"/>
    </location>
</feature>
<dbReference type="GO" id="GO:0019185">
    <property type="term" value="C:snRNA-activating protein complex"/>
    <property type="evidence" value="ECO:0007669"/>
    <property type="project" value="TreeGrafter"/>
</dbReference>
<dbReference type="Proteomes" id="UP001231189">
    <property type="component" value="Unassembled WGS sequence"/>
</dbReference>
<name>A0AAD8RJJ4_LOLMU</name>
<evidence type="ECO:0000313" key="2">
    <source>
        <dbReference type="EMBL" id="KAK1626279.1"/>
    </source>
</evidence>
<reference evidence="2" key="1">
    <citation type="submission" date="2023-07" db="EMBL/GenBank/DDBJ databases">
        <title>A chromosome-level genome assembly of Lolium multiflorum.</title>
        <authorList>
            <person name="Chen Y."/>
            <person name="Copetti D."/>
            <person name="Kolliker R."/>
            <person name="Studer B."/>
        </authorList>
    </citation>
    <scope>NUCLEOTIDE SEQUENCE</scope>
    <source>
        <strain evidence="2">02402/16</strain>
        <tissue evidence="2">Leaf</tissue>
    </source>
</reference>
<gene>
    <name evidence="2" type="ORF">QYE76_000594</name>
</gene>
<sequence length="378" mass="42887">MIMPRKIARHSPISREFGWPKSSLTSMRADPRPTLVFSCSPSFCIVSRLAGLYCLYCLYECQPYKPHFKIYLSLEECKQLKEFVMEAKQSGIGLVPALVKRMLDKGMFLFGFINLLGDRGAKQVDEFNAFQTKRVKFVCDKLFANTQIGRYTHTDLGEELELDTIKKLSMEYAKAKESAFAELSQTVDVEDAKHILQNDKLLGDRVGEIVKEWDAQKEEFYQKTGVSPGDELAVVDNDEPGEFLDENDGHTELAGEELELDTIKKLSMDYAKAKESVFAEASQTVDVEDAKHILQNDKLLGDRVEEIVKELDAQKEEFYQKTGVSPDDELAVVDNDESGEFHDENNGHTELVVIDNDKSGEFYDENDGFDELDQPLLE</sequence>
<organism evidence="2 3">
    <name type="scientific">Lolium multiflorum</name>
    <name type="common">Italian ryegrass</name>
    <name type="synonym">Lolium perenne subsp. multiflorum</name>
    <dbReference type="NCBI Taxonomy" id="4521"/>
    <lineage>
        <taxon>Eukaryota</taxon>
        <taxon>Viridiplantae</taxon>
        <taxon>Streptophyta</taxon>
        <taxon>Embryophyta</taxon>
        <taxon>Tracheophyta</taxon>
        <taxon>Spermatophyta</taxon>
        <taxon>Magnoliopsida</taxon>
        <taxon>Liliopsida</taxon>
        <taxon>Poales</taxon>
        <taxon>Poaceae</taxon>
        <taxon>BOP clade</taxon>
        <taxon>Pooideae</taxon>
        <taxon>Poodae</taxon>
        <taxon>Poeae</taxon>
        <taxon>Poeae Chloroplast Group 2 (Poeae type)</taxon>
        <taxon>Loliodinae</taxon>
        <taxon>Loliinae</taxon>
        <taxon>Lolium</taxon>
    </lineage>
</organism>
<evidence type="ECO:0000256" key="1">
    <source>
        <dbReference type="SAM" id="MobiDB-lite"/>
    </source>
</evidence>
<protein>
    <submittedName>
        <fullName evidence="2">Uncharacterized protein</fullName>
    </submittedName>
</protein>
<dbReference type="GO" id="GO:0042796">
    <property type="term" value="P:snRNA transcription by RNA polymerase III"/>
    <property type="evidence" value="ECO:0007669"/>
    <property type="project" value="TreeGrafter"/>
</dbReference>
<dbReference type="Pfam" id="PF09808">
    <property type="entry name" value="SNAPC1"/>
    <property type="match status" value="1"/>
</dbReference>
<feature type="region of interest" description="Disordered" evidence="1">
    <location>
        <begin position="356"/>
        <end position="378"/>
    </location>
</feature>